<sequence length="90" mass="9977">MENRCARHGKGCLHRFSVVAFQRIAAAIASGRFRMAAGERLPAHPAGAGLCVAAPIPGRRCREKGMYDENGIFMQKSWTEGQNRDDSHRH</sequence>
<accession>A0A0W8FJK3</accession>
<evidence type="ECO:0000313" key="1">
    <source>
        <dbReference type="EMBL" id="KUG21103.1"/>
    </source>
</evidence>
<comment type="caution">
    <text evidence="1">The sequence shown here is derived from an EMBL/GenBank/DDBJ whole genome shotgun (WGS) entry which is preliminary data.</text>
</comment>
<protein>
    <submittedName>
        <fullName evidence="1">Uncharacterized protein</fullName>
    </submittedName>
</protein>
<name>A0A0W8FJK3_9ZZZZ</name>
<reference evidence="1" key="1">
    <citation type="journal article" date="2015" name="Proc. Natl. Acad. Sci. U.S.A.">
        <title>Networks of energetic and metabolic interactions define dynamics in microbial communities.</title>
        <authorList>
            <person name="Embree M."/>
            <person name="Liu J.K."/>
            <person name="Al-Bassam M.M."/>
            <person name="Zengler K."/>
        </authorList>
    </citation>
    <scope>NUCLEOTIDE SEQUENCE</scope>
</reference>
<gene>
    <name evidence="1" type="ORF">ASZ90_009157</name>
</gene>
<dbReference type="EMBL" id="LNQE01001100">
    <property type="protein sequence ID" value="KUG21103.1"/>
    <property type="molecule type" value="Genomic_DNA"/>
</dbReference>
<proteinExistence type="predicted"/>
<dbReference type="AlphaFoldDB" id="A0A0W8FJK3"/>
<organism evidence="1">
    <name type="scientific">hydrocarbon metagenome</name>
    <dbReference type="NCBI Taxonomy" id="938273"/>
    <lineage>
        <taxon>unclassified sequences</taxon>
        <taxon>metagenomes</taxon>
        <taxon>ecological metagenomes</taxon>
    </lineage>
</organism>